<organism evidence="1 2">
    <name type="scientific">Pseudovibrio japonicus</name>
    <dbReference type="NCBI Taxonomy" id="366534"/>
    <lineage>
        <taxon>Bacteria</taxon>
        <taxon>Pseudomonadati</taxon>
        <taxon>Pseudomonadota</taxon>
        <taxon>Alphaproteobacteria</taxon>
        <taxon>Hyphomicrobiales</taxon>
        <taxon>Stappiaceae</taxon>
        <taxon>Pseudovibrio</taxon>
    </lineage>
</organism>
<sequence>MTEILSKNQKNLEIGATKELSETVQLLCKLHKQLAGLVPARPYWMASTRISRQTRPIQFVILIAGYRACPVRGSANQRGTLRAAFL</sequence>
<dbReference type="Proteomes" id="UP000637980">
    <property type="component" value="Unassembled WGS sequence"/>
</dbReference>
<evidence type="ECO:0000313" key="1">
    <source>
        <dbReference type="EMBL" id="GHB25955.1"/>
    </source>
</evidence>
<comment type="caution">
    <text evidence="1">The sequence shown here is derived from an EMBL/GenBank/DDBJ whole genome shotgun (WGS) entry which is preliminary data.</text>
</comment>
<proteinExistence type="predicted"/>
<accession>A0ABQ3E8H4</accession>
<evidence type="ECO:0000313" key="2">
    <source>
        <dbReference type="Proteomes" id="UP000637980"/>
    </source>
</evidence>
<gene>
    <name evidence="1" type="ORF">GCM10007094_12580</name>
</gene>
<reference evidence="2" key="1">
    <citation type="journal article" date="2019" name="Int. J. Syst. Evol. Microbiol.">
        <title>The Global Catalogue of Microorganisms (GCM) 10K type strain sequencing project: providing services to taxonomists for standard genome sequencing and annotation.</title>
        <authorList>
            <consortium name="The Broad Institute Genomics Platform"/>
            <consortium name="The Broad Institute Genome Sequencing Center for Infectious Disease"/>
            <person name="Wu L."/>
            <person name="Ma J."/>
        </authorList>
    </citation>
    <scope>NUCLEOTIDE SEQUENCE [LARGE SCALE GENOMIC DNA]</scope>
    <source>
        <strain evidence="2">KCTC 12861</strain>
    </source>
</reference>
<name>A0ABQ3E8H4_9HYPH</name>
<dbReference type="RefSeq" id="WP_189435919.1">
    <property type="nucleotide sequence ID" value="NZ_BMXE01000002.1"/>
</dbReference>
<keyword evidence="2" id="KW-1185">Reference proteome</keyword>
<dbReference type="EMBL" id="BMXE01000002">
    <property type="protein sequence ID" value="GHB25955.1"/>
    <property type="molecule type" value="Genomic_DNA"/>
</dbReference>
<protein>
    <submittedName>
        <fullName evidence="1">Uncharacterized protein</fullName>
    </submittedName>
</protein>